<dbReference type="PANTHER" id="PTHR12265">
    <property type="entry name" value="TRANSMEMBRANE PROTEIN 53"/>
    <property type="match status" value="1"/>
</dbReference>
<comment type="caution">
    <text evidence="1">The sequence shown here is derived from an EMBL/GenBank/DDBJ whole genome shotgun (WGS) entry which is preliminary data.</text>
</comment>
<sequence length="291" mass="32892">MSTDTAHSAKTKPLSYMGKLSDEVFFYRPSTTSDSAPNGSIPPKLIIVASWTNALDTHIAKYVDKHKQLFPAAQILLVKSFNKTFFDPKGLARFVRPMVPVIRTAVPESASSTSEPSILIHILSNGGSSCISALYDEYSVSAHADEDPYLPPHVVVFDSAPGAQRASTTHAFFVVGFSKLQRFFLSPLIYIFALFWQLTRNLGNTKDWLVYWGKTHNEAEGKKERELRRSYIYSDTDDLVLHTDLEIQASQAVELGFNVRMEKFVGSKHVAHARHDDERYWRTVQRTWDGF</sequence>
<reference evidence="1 2" key="1">
    <citation type="submission" date="2015-04" db="EMBL/GenBank/DDBJ databases">
        <title>The draft genome sequence of Fusarium langsethiae, a T-2/HT-2 mycotoxin producer.</title>
        <authorList>
            <person name="Lysoe E."/>
            <person name="Divon H.H."/>
            <person name="Terzi V."/>
            <person name="Orru L."/>
            <person name="Lamontanara A."/>
            <person name="Kolseth A.-K."/>
            <person name="Frandsen R.J."/>
            <person name="Nielsen K."/>
            <person name="Thrane U."/>
        </authorList>
    </citation>
    <scope>NUCLEOTIDE SEQUENCE [LARGE SCALE GENOMIC DNA]</scope>
    <source>
        <strain evidence="1 2">Fl201059</strain>
    </source>
</reference>
<evidence type="ECO:0000313" key="2">
    <source>
        <dbReference type="Proteomes" id="UP000037904"/>
    </source>
</evidence>
<dbReference type="OrthoDB" id="77878at2759"/>
<dbReference type="Pfam" id="PF05705">
    <property type="entry name" value="DUF829"/>
    <property type="match status" value="1"/>
</dbReference>
<protein>
    <submittedName>
        <fullName evidence="1">Transmembrane protein 53-b</fullName>
    </submittedName>
</protein>
<dbReference type="EMBL" id="JXCE01000541">
    <property type="protein sequence ID" value="KPA36805.1"/>
    <property type="molecule type" value="Genomic_DNA"/>
</dbReference>
<gene>
    <name evidence="1" type="ORF">FLAG1_10401</name>
</gene>
<keyword evidence="2" id="KW-1185">Reference proteome</keyword>
<proteinExistence type="predicted"/>
<keyword evidence="1" id="KW-0472">Membrane</keyword>
<dbReference type="PANTHER" id="PTHR12265:SF40">
    <property type="entry name" value="DUF829-DOMAIN-CONTAINING PROTEIN"/>
    <property type="match status" value="1"/>
</dbReference>
<dbReference type="AlphaFoldDB" id="A0A0N0V521"/>
<dbReference type="InterPro" id="IPR008547">
    <property type="entry name" value="DUF829_TMEM53"/>
</dbReference>
<evidence type="ECO:0000313" key="1">
    <source>
        <dbReference type="EMBL" id="KPA36805.1"/>
    </source>
</evidence>
<keyword evidence="1" id="KW-0812">Transmembrane</keyword>
<name>A0A0N0V521_FUSLA</name>
<organism evidence="1 2">
    <name type="scientific">Fusarium langsethiae</name>
    <dbReference type="NCBI Taxonomy" id="179993"/>
    <lineage>
        <taxon>Eukaryota</taxon>
        <taxon>Fungi</taxon>
        <taxon>Dikarya</taxon>
        <taxon>Ascomycota</taxon>
        <taxon>Pezizomycotina</taxon>
        <taxon>Sordariomycetes</taxon>
        <taxon>Hypocreomycetidae</taxon>
        <taxon>Hypocreales</taxon>
        <taxon>Nectriaceae</taxon>
        <taxon>Fusarium</taxon>
    </lineage>
</organism>
<dbReference type="Proteomes" id="UP000037904">
    <property type="component" value="Unassembled WGS sequence"/>
</dbReference>
<accession>A0A0N0V521</accession>